<name>A0A2H0NI10_9BACT</name>
<dbReference type="GO" id="GO:0046872">
    <property type="term" value="F:metal ion binding"/>
    <property type="evidence" value="ECO:0007669"/>
    <property type="project" value="InterPro"/>
</dbReference>
<dbReference type="EMBL" id="PCWS01000061">
    <property type="protein sequence ID" value="PIR08520.1"/>
    <property type="molecule type" value="Genomic_DNA"/>
</dbReference>
<keyword evidence="1" id="KW-0472">Membrane</keyword>
<accession>A0A2H0NI10</accession>
<feature type="domain" description="Transcription factor zinc-finger" evidence="2">
    <location>
        <begin position="3"/>
        <end position="44"/>
    </location>
</feature>
<feature type="transmembrane region" description="Helical" evidence="1">
    <location>
        <begin position="133"/>
        <end position="154"/>
    </location>
</feature>
<evidence type="ECO:0000256" key="1">
    <source>
        <dbReference type="SAM" id="Phobius"/>
    </source>
</evidence>
<evidence type="ECO:0000259" key="2">
    <source>
        <dbReference type="Pfam" id="PF13453"/>
    </source>
</evidence>
<evidence type="ECO:0000313" key="3">
    <source>
        <dbReference type="EMBL" id="PIR08520.1"/>
    </source>
</evidence>
<proteinExistence type="predicted"/>
<sequence>MFCPSCKSTLQKISVVTASGERFEVDHCGRCGGTWFDPFEINKIPYHEVSRLAKITVIPHNHPHILKEKLCPQDHISLEKFAPDSLPAKVQVHRCPRCHGLWTSQKTLEKFKKEDGWRESNIPEKKPAFFPKMTVAFAPLFFTSLLIASTFLTVRSLWQTKIGRTMAAEEIANMQVNTISPTATAISFSTRKPYKSYIEYGPSTLELSSTHVSRDFKIQHAVILSNLKPDIEYVYRITLIGTGNQKYTSDLQSFLSEME</sequence>
<dbReference type="AlphaFoldDB" id="A0A2H0NI10"/>
<protein>
    <recommendedName>
        <fullName evidence="2">Transcription factor zinc-finger domain-containing protein</fullName>
    </recommendedName>
</protein>
<comment type="caution">
    <text evidence="3">The sequence shown here is derived from an EMBL/GenBank/DDBJ whole genome shotgun (WGS) entry which is preliminary data.</text>
</comment>
<evidence type="ECO:0000313" key="4">
    <source>
        <dbReference type="Proteomes" id="UP000230707"/>
    </source>
</evidence>
<gene>
    <name evidence="3" type="ORF">COV53_02575</name>
</gene>
<organism evidence="3 4">
    <name type="scientific">Candidatus Gottesmanbacteria bacterium CG11_big_fil_rev_8_21_14_0_20_37_11</name>
    <dbReference type="NCBI Taxonomy" id="1974575"/>
    <lineage>
        <taxon>Bacteria</taxon>
        <taxon>Candidatus Gottesmaniibacteriota</taxon>
    </lineage>
</organism>
<dbReference type="InterPro" id="IPR027392">
    <property type="entry name" value="TF_Znf"/>
</dbReference>
<dbReference type="SUPFAM" id="SSF49363">
    <property type="entry name" value="Purple acid phosphatase, N-terminal domain"/>
    <property type="match status" value="1"/>
</dbReference>
<keyword evidence="1" id="KW-0812">Transmembrane</keyword>
<reference evidence="3 4" key="1">
    <citation type="submission" date="2017-09" db="EMBL/GenBank/DDBJ databases">
        <title>Depth-based differentiation of microbial function through sediment-hosted aquifers and enrichment of novel symbionts in the deep terrestrial subsurface.</title>
        <authorList>
            <person name="Probst A.J."/>
            <person name="Ladd B."/>
            <person name="Jarett J.K."/>
            <person name="Geller-Mcgrath D.E."/>
            <person name="Sieber C.M."/>
            <person name="Emerson J.B."/>
            <person name="Anantharaman K."/>
            <person name="Thomas B.C."/>
            <person name="Malmstrom R."/>
            <person name="Stieglmeier M."/>
            <person name="Klingl A."/>
            <person name="Woyke T."/>
            <person name="Ryan C.M."/>
            <person name="Banfield J.F."/>
        </authorList>
    </citation>
    <scope>NUCLEOTIDE SEQUENCE [LARGE SCALE GENOMIC DNA]</scope>
    <source>
        <strain evidence="3">CG11_big_fil_rev_8_21_14_0_20_37_11</strain>
    </source>
</reference>
<dbReference type="Proteomes" id="UP000230707">
    <property type="component" value="Unassembled WGS sequence"/>
</dbReference>
<keyword evidence="1" id="KW-1133">Transmembrane helix</keyword>
<dbReference type="GO" id="GO:0003993">
    <property type="term" value="F:acid phosphatase activity"/>
    <property type="evidence" value="ECO:0007669"/>
    <property type="project" value="InterPro"/>
</dbReference>
<dbReference type="Pfam" id="PF13453">
    <property type="entry name" value="Zn_ribbon_TFIIB"/>
    <property type="match status" value="1"/>
</dbReference>
<dbReference type="InterPro" id="IPR008963">
    <property type="entry name" value="Purple_acid_Pase-like_N"/>
</dbReference>